<organism evidence="3 4">
    <name type="scientific">Oopsacas minuta</name>
    <dbReference type="NCBI Taxonomy" id="111878"/>
    <lineage>
        <taxon>Eukaryota</taxon>
        <taxon>Metazoa</taxon>
        <taxon>Porifera</taxon>
        <taxon>Hexactinellida</taxon>
        <taxon>Hexasterophora</taxon>
        <taxon>Lyssacinosida</taxon>
        <taxon>Leucopsacidae</taxon>
        <taxon>Oopsacas</taxon>
    </lineage>
</organism>
<evidence type="ECO:0000313" key="3">
    <source>
        <dbReference type="EMBL" id="KAI6657568.1"/>
    </source>
</evidence>
<reference evidence="3 4" key="1">
    <citation type="journal article" date="2023" name="BMC Biol.">
        <title>The compact genome of the sponge Oopsacas minuta (Hexactinellida) is lacking key metazoan core genes.</title>
        <authorList>
            <person name="Santini S."/>
            <person name="Schenkelaars Q."/>
            <person name="Jourda C."/>
            <person name="Duchesne M."/>
            <person name="Belahbib H."/>
            <person name="Rocher C."/>
            <person name="Selva M."/>
            <person name="Riesgo A."/>
            <person name="Vervoort M."/>
            <person name="Leys S.P."/>
            <person name="Kodjabachian L."/>
            <person name="Le Bivic A."/>
            <person name="Borchiellini C."/>
            <person name="Claverie J.M."/>
            <person name="Renard E."/>
        </authorList>
    </citation>
    <scope>NUCLEOTIDE SEQUENCE [LARGE SCALE GENOMIC DNA]</scope>
    <source>
        <strain evidence="3">SPO-2</strain>
    </source>
</reference>
<sequence>MDTEQAFQEIEQQIESEFAKLIQVILKRKDNLIDELYRYKKALMKKRSKIEDQRAQLHSSQPRGDTELDNEIGEIVNNFSHELEKKLTLLSEKEAQLDCCVQFNLEVKLLEHQLSNIGAIAFAAVNTEPEVITPLNSNPLYMTEDKKEKKLYLITAHNEGIILDKNMEVLSVTLLPKPPQDIKTRNWGGIASNKHSIYVSLLNENQIAVYDKKWKFCHYFGEFGAGQNHLSSPQGMCFSDGKLYVCEVQNSRVQIFKHEKHAGYLGQAYSKLGRVFHPTDICANQNNEVFVLHKGNPCINMYDHKGDLIREFGSFLSGMDAEYLGGLSVTNEDQMVITSWSKNRVYIYNQEGNVCVILGGNTKKESSEPGMFNPPIGACLTPQGQVAICDHNNSRIQSFDPEKVLSIF</sequence>
<dbReference type="Pfam" id="PF01436">
    <property type="entry name" value="NHL"/>
    <property type="match status" value="2"/>
</dbReference>
<dbReference type="InterPro" id="IPR011042">
    <property type="entry name" value="6-blade_b-propeller_TolB-like"/>
</dbReference>
<gene>
    <name evidence="3" type="ORF">LOD99_311</name>
</gene>
<dbReference type="AlphaFoldDB" id="A0AAV7K8K6"/>
<dbReference type="GO" id="GO:0000209">
    <property type="term" value="P:protein polyubiquitination"/>
    <property type="evidence" value="ECO:0007669"/>
    <property type="project" value="TreeGrafter"/>
</dbReference>
<evidence type="ECO:0000256" key="1">
    <source>
        <dbReference type="ARBA" id="ARBA00022737"/>
    </source>
</evidence>
<dbReference type="InterPro" id="IPR050952">
    <property type="entry name" value="TRIM-NHL_E3_ligases"/>
</dbReference>
<dbReference type="GO" id="GO:0008270">
    <property type="term" value="F:zinc ion binding"/>
    <property type="evidence" value="ECO:0007669"/>
    <property type="project" value="UniProtKB-KW"/>
</dbReference>
<dbReference type="Proteomes" id="UP001165289">
    <property type="component" value="Unassembled WGS sequence"/>
</dbReference>
<dbReference type="GO" id="GO:0061630">
    <property type="term" value="F:ubiquitin protein ligase activity"/>
    <property type="evidence" value="ECO:0007669"/>
    <property type="project" value="TreeGrafter"/>
</dbReference>
<dbReference type="Gene3D" id="2.120.10.30">
    <property type="entry name" value="TolB, C-terminal domain"/>
    <property type="match status" value="1"/>
</dbReference>
<keyword evidence="4" id="KW-1185">Reference proteome</keyword>
<dbReference type="PANTHER" id="PTHR24104:SF25">
    <property type="entry name" value="PROTEIN LIN-41"/>
    <property type="match status" value="1"/>
</dbReference>
<feature type="repeat" description="NHL" evidence="2">
    <location>
        <begin position="220"/>
        <end position="259"/>
    </location>
</feature>
<comment type="caution">
    <text evidence="3">The sequence shown here is derived from an EMBL/GenBank/DDBJ whole genome shotgun (WGS) entry which is preliminary data.</text>
</comment>
<protein>
    <submittedName>
        <fullName evidence="3">Cell surface protein</fullName>
    </submittedName>
</protein>
<dbReference type="SUPFAM" id="SSF101898">
    <property type="entry name" value="NHL repeat"/>
    <property type="match status" value="1"/>
</dbReference>
<dbReference type="InterPro" id="IPR001258">
    <property type="entry name" value="NHL_repeat"/>
</dbReference>
<dbReference type="CDD" id="cd05819">
    <property type="entry name" value="NHL"/>
    <property type="match status" value="1"/>
</dbReference>
<keyword evidence="1" id="KW-0677">Repeat</keyword>
<evidence type="ECO:0000313" key="4">
    <source>
        <dbReference type="Proteomes" id="UP001165289"/>
    </source>
</evidence>
<dbReference type="GO" id="GO:0043161">
    <property type="term" value="P:proteasome-mediated ubiquitin-dependent protein catabolic process"/>
    <property type="evidence" value="ECO:0007669"/>
    <property type="project" value="TreeGrafter"/>
</dbReference>
<accession>A0AAV7K8K6</accession>
<name>A0AAV7K8K6_9METZ</name>
<dbReference type="PANTHER" id="PTHR24104">
    <property type="entry name" value="E3 UBIQUITIN-PROTEIN LIGASE NHLRC1-RELATED"/>
    <property type="match status" value="1"/>
</dbReference>
<proteinExistence type="predicted"/>
<dbReference type="EMBL" id="JAKMXF010000111">
    <property type="protein sequence ID" value="KAI6657568.1"/>
    <property type="molecule type" value="Genomic_DNA"/>
</dbReference>
<feature type="repeat" description="NHL" evidence="2">
    <location>
        <begin position="359"/>
        <end position="402"/>
    </location>
</feature>
<dbReference type="PROSITE" id="PS51125">
    <property type="entry name" value="NHL"/>
    <property type="match status" value="2"/>
</dbReference>
<evidence type="ECO:0000256" key="2">
    <source>
        <dbReference type="PROSITE-ProRule" id="PRU00504"/>
    </source>
</evidence>